<dbReference type="AlphaFoldDB" id="A0A0U2IG69"/>
<evidence type="ECO:0000256" key="2">
    <source>
        <dbReference type="SAM" id="MobiDB-lite"/>
    </source>
</evidence>
<dbReference type="InterPro" id="IPR057397">
    <property type="entry name" value="HEAT_5MP1_2"/>
</dbReference>
<dbReference type="PANTHER" id="PTHR14208">
    <property type="entry name" value="BASIC LEUCINE ZIPPER AND W2 DOMAIN-CONTAINING PROTEIN"/>
    <property type="match status" value="1"/>
</dbReference>
<organism evidence="4">
    <name type="scientific">Acartia pacifica</name>
    <name type="common">Copepod</name>
    <dbReference type="NCBI Taxonomy" id="335913"/>
    <lineage>
        <taxon>Eukaryota</taxon>
        <taxon>Metazoa</taxon>
        <taxon>Ecdysozoa</taxon>
        <taxon>Arthropoda</taxon>
        <taxon>Crustacea</taxon>
        <taxon>Multicrustacea</taxon>
        <taxon>Hexanauplia</taxon>
        <taxon>Copepoda</taxon>
        <taxon>Calanoida</taxon>
        <taxon>Acartiidae</taxon>
        <taxon>Acartia</taxon>
    </lineage>
</organism>
<feature type="domain" description="W2" evidence="3">
    <location>
        <begin position="257"/>
        <end position="424"/>
    </location>
</feature>
<dbReference type="PROSITE" id="PS51363">
    <property type="entry name" value="W2"/>
    <property type="match status" value="1"/>
</dbReference>
<accession>A0A0U2IG69</accession>
<protein>
    <submittedName>
        <fullName evidence="4">Protein extra bases</fullName>
    </submittedName>
</protein>
<dbReference type="GO" id="GO:0016020">
    <property type="term" value="C:membrane"/>
    <property type="evidence" value="ECO:0007669"/>
    <property type="project" value="TreeGrafter"/>
</dbReference>
<dbReference type="EMBL" id="KT754601">
    <property type="protein sequence ID" value="ALS04435.1"/>
    <property type="molecule type" value="mRNA"/>
</dbReference>
<evidence type="ECO:0000259" key="3">
    <source>
        <dbReference type="PROSITE" id="PS51363"/>
    </source>
</evidence>
<name>A0A0U2IG69_ACAPC</name>
<dbReference type="Gene3D" id="1.25.40.180">
    <property type="match status" value="1"/>
</dbReference>
<dbReference type="InterPro" id="IPR003307">
    <property type="entry name" value="W2_domain"/>
</dbReference>
<dbReference type="GO" id="GO:0006417">
    <property type="term" value="P:regulation of translation"/>
    <property type="evidence" value="ECO:0007669"/>
    <property type="project" value="UniProtKB-ARBA"/>
</dbReference>
<dbReference type="PANTHER" id="PTHR14208:SF2">
    <property type="entry name" value="PROTEIN KRASAVIETZ"/>
    <property type="match status" value="1"/>
</dbReference>
<dbReference type="SMART" id="SM00515">
    <property type="entry name" value="eIF5C"/>
    <property type="match status" value="1"/>
</dbReference>
<proteinExistence type="evidence at transcript level"/>
<evidence type="ECO:0000256" key="1">
    <source>
        <dbReference type="ARBA" id="ARBA00008151"/>
    </source>
</evidence>
<evidence type="ECO:0000313" key="4">
    <source>
        <dbReference type="EMBL" id="ALS04435.1"/>
    </source>
</evidence>
<reference evidence="4" key="1">
    <citation type="journal article" date="2015" name="Sci. Rep.">
        <title>Spliced leader RNA trans-splicing discovered in copepods.</title>
        <authorList>
            <person name="Yang F."/>
            <person name="Xu D."/>
            <person name="Zhuang Y."/>
            <person name="Yi X."/>
            <person name="Huang Y."/>
            <person name="Chen H."/>
            <person name="Lin S."/>
            <person name="Campbell D.A."/>
            <person name="Sturm N.R."/>
            <person name="Liu G."/>
            <person name="Zhang H."/>
        </authorList>
    </citation>
    <scope>NUCLEOTIDE SEQUENCE</scope>
</reference>
<sequence>MSQKTELPSLSGHRTKTRKRDEKKIYDPSGFRDFLVLELDKLINPDTGHVDLDQIFKFLDATGNKAEYDYKRYGEALLEIPIAGGLLAPGGCYVKDGDKETFTKACVFHDATDLERARAWDQVFIKVIRRYKYLEKMLADEMKKILVYLRGFTEENRTRLAYLTSLWVSSGLLPPNILPIVINEHQVKDSVALHFVLDILSTVKADKGAAAVITLLKKSSLDVKLEQLFPTNKRTQENIKNSLINAQLSDVVTFLANQENAGAKKDIQRTLRSSVSAEKPVKEIILELQRSSKKNCLQEAESVTMIWTAVMTAVEWNKKEDLVLEQALKHLKHYIPLFAAFTTAAKFEMVLLNKIQEFCYDNQDFFKCFNKIVLLFYKTEVLFEEVILKWYKDGHIPKGWTVFMDQMKKFIEWLEHAEAESESEEESDDE</sequence>
<dbReference type="CDD" id="cd11560">
    <property type="entry name" value="W2_eIF5C_like"/>
    <property type="match status" value="1"/>
</dbReference>
<dbReference type="InterPro" id="IPR043510">
    <property type="entry name" value="W2_5MP1/2"/>
</dbReference>
<dbReference type="Pfam" id="PF25504">
    <property type="entry name" value="HEAT_5MP1_2"/>
    <property type="match status" value="1"/>
</dbReference>
<dbReference type="GO" id="GO:0005737">
    <property type="term" value="C:cytoplasm"/>
    <property type="evidence" value="ECO:0007669"/>
    <property type="project" value="TreeGrafter"/>
</dbReference>
<dbReference type="InterPro" id="IPR051245">
    <property type="entry name" value="eIF5-mimic_regulator"/>
</dbReference>
<dbReference type="Pfam" id="PF02020">
    <property type="entry name" value="W2"/>
    <property type="match status" value="1"/>
</dbReference>
<comment type="similarity">
    <text evidence="1">Belongs to the BZW family.</text>
</comment>
<dbReference type="InterPro" id="IPR016024">
    <property type="entry name" value="ARM-type_fold"/>
</dbReference>
<dbReference type="FunFam" id="1.25.40.180:FF:000006">
    <property type="entry name" value="Basic leucine zipper and W2 domain-containing protein 1"/>
    <property type="match status" value="1"/>
</dbReference>
<feature type="region of interest" description="Disordered" evidence="2">
    <location>
        <begin position="1"/>
        <end position="22"/>
    </location>
</feature>
<dbReference type="SUPFAM" id="SSF48371">
    <property type="entry name" value="ARM repeat"/>
    <property type="match status" value="1"/>
</dbReference>